<feature type="compositionally biased region" description="Polar residues" evidence="1">
    <location>
        <begin position="10"/>
        <end position="28"/>
    </location>
</feature>
<dbReference type="EMBL" id="JASPKY010000331">
    <property type="protein sequence ID" value="KAK9708372.1"/>
    <property type="molecule type" value="Genomic_DNA"/>
</dbReference>
<accession>A0AAW1JVB6</accession>
<dbReference type="AlphaFoldDB" id="A0AAW1JVB6"/>
<keyword evidence="3" id="KW-1185">Reference proteome</keyword>
<reference evidence="2 3" key="1">
    <citation type="journal article" date="2024" name="BMC Genomics">
        <title>De novo assembly and annotation of Popillia japonica's genome with initial clues to its potential as an invasive pest.</title>
        <authorList>
            <person name="Cucini C."/>
            <person name="Boschi S."/>
            <person name="Funari R."/>
            <person name="Cardaioli E."/>
            <person name="Iannotti N."/>
            <person name="Marturano G."/>
            <person name="Paoli F."/>
            <person name="Bruttini M."/>
            <person name="Carapelli A."/>
            <person name="Frati F."/>
            <person name="Nardi F."/>
        </authorList>
    </citation>
    <scope>NUCLEOTIDE SEQUENCE [LARGE SCALE GENOMIC DNA]</scope>
    <source>
        <strain evidence="2">DMR45628</strain>
    </source>
</reference>
<organism evidence="2 3">
    <name type="scientific">Popillia japonica</name>
    <name type="common">Japanese beetle</name>
    <dbReference type="NCBI Taxonomy" id="7064"/>
    <lineage>
        <taxon>Eukaryota</taxon>
        <taxon>Metazoa</taxon>
        <taxon>Ecdysozoa</taxon>
        <taxon>Arthropoda</taxon>
        <taxon>Hexapoda</taxon>
        <taxon>Insecta</taxon>
        <taxon>Pterygota</taxon>
        <taxon>Neoptera</taxon>
        <taxon>Endopterygota</taxon>
        <taxon>Coleoptera</taxon>
        <taxon>Polyphaga</taxon>
        <taxon>Scarabaeiformia</taxon>
        <taxon>Scarabaeidae</taxon>
        <taxon>Rutelinae</taxon>
        <taxon>Popillia</taxon>
    </lineage>
</organism>
<sequence length="104" mass="11904">MDGFMCDKPNINSPHAVNVSSFIDNNRNVPADKENDAESSATDGNEENNNELMNTSRQLAKKNKYSSIKAQYLQDKIEYKKQKLLLEERKVNALEELVALRQMK</sequence>
<comment type="caution">
    <text evidence="2">The sequence shown here is derived from an EMBL/GenBank/DDBJ whole genome shotgun (WGS) entry which is preliminary data.</text>
</comment>
<proteinExistence type="predicted"/>
<evidence type="ECO:0000313" key="3">
    <source>
        <dbReference type="Proteomes" id="UP001458880"/>
    </source>
</evidence>
<evidence type="ECO:0008006" key="4">
    <source>
        <dbReference type="Google" id="ProtNLM"/>
    </source>
</evidence>
<dbReference type="Proteomes" id="UP001458880">
    <property type="component" value="Unassembled WGS sequence"/>
</dbReference>
<protein>
    <recommendedName>
        <fullName evidence="4">BZIP domain-containing protein</fullName>
    </recommendedName>
</protein>
<evidence type="ECO:0000313" key="2">
    <source>
        <dbReference type="EMBL" id="KAK9708372.1"/>
    </source>
</evidence>
<name>A0AAW1JVB6_POPJA</name>
<gene>
    <name evidence="2" type="ORF">QE152_g27256</name>
</gene>
<evidence type="ECO:0000256" key="1">
    <source>
        <dbReference type="SAM" id="MobiDB-lite"/>
    </source>
</evidence>
<feature type="region of interest" description="Disordered" evidence="1">
    <location>
        <begin position="1"/>
        <end position="52"/>
    </location>
</feature>